<evidence type="ECO:0000313" key="11">
    <source>
        <dbReference type="Proteomes" id="UP000039865"/>
    </source>
</evidence>
<feature type="region of interest" description="Disordered" evidence="7">
    <location>
        <begin position="918"/>
        <end position="959"/>
    </location>
</feature>
<sequence>MRQVDDISLSRINLYSHHDHTNTDSHHKLELGTQIIGNNSTHQEISFKNNQYVGPIHHKNQYNHFQRTQYIDKELENITLRQQTLTDKGNEEDVNNYVLRIPGGPYQDQNNDDEEKKSPQSKSSNSNDRSQPDKLLSSPSQREQFKFQLSYNQMKNKHQSENLIDRFQYQTDIDNIAHRMETQRDEKVINKMSPRQKHSLQTSSVGQYSECEIRDQTIHKNGFQRPFHCQQVISWFDYLMNLVLISLAIIEITDNNVQLGVGLTLNIGILIIVFIIGAQCTGIDPTDPNVYFERNQRDQGTKHCGDCNRCVAVFDHHCKWLNNCIGELNYNYFLALISTYLIYHVFAIAILISLFAKWNDVQNNRSPGWLALACFLFLMTIIKIIAIGQLLFWHMWFIKYGITTYEYILEQREILDLKSKLKDGMMSLEKYKRKLSKIVQSRKDHREFRIKSRIIIKAQKQQQVKSQQSARHSSEGNNHNSFFLSNYNNNQILNNTNYQGNANNNSTLNNQPDKIVTERASGDLLGQSSRRSNQQQQQQQYNQEIGILQINESESNDGKESIIALAEKIKSQEFTDDEKVNMYNESGPSSKEHLNQRTGLAEQNERSAADFHNHINIDSTKNLIHFQKSGVSTSLNSAVRWKGSNVEAANSTQLSSSIKKLQSKRNNAVVPIHGTLNDSTAIGDSRTGIKRLNTVVDQKKYLKMVRGLENKNHSVIESQKQNADIQQIKSLNEYENSEKLDSKEFKMPSSRQQLVKDYESNRMFNSKSPIYMQKASENSMSQSQKQRSFSVIDHKYEQTENNEEDQYQISNKKIKKQASKYLDNSNSRNSNNQFQNKSMTNNNSQKRNKSIYNHNQKISESLKKRMFNNQTHGDFMNLYGERNNQVDKAATFDMRPLDIDELYSMDLNASHKKSILDKSQIDQQSPIKEYQVSSNPTQNVGSSAKLGQKRDSRQAPGVFSFKEAKNIRYVQSSLE</sequence>
<feature type="compositionally biased region" description="Low complexity" evidence="7">
    <location>
        <begin position="459"/>
        <end position="471"/>
    </location>
</feature>
<reference evidence="10 11" key="1">
    <citation type="submission" date="2014-06" db="EMBL/GenBank/DDBJ databases">
        <authorList>
            <person name="Swart Estienne"/>
        </authorList>
    </citation>
    <scope>NUCLEOTIDE SEQUENCE [LARGE SCALE GENOMIC DNA]</scope>
    <source>
        <strain evidence="10 11">130c</strain>
    </source>
</reference>
<evidence type="ECO:0000256" key="4">
    <source>
        <dbReference type="ARBA" id="ARBA00022989"/>
    </source>
</evidence>
<feature type="transmembrane region" description="Helical" evidence="8">
    <location>
        <begin position="257"/>
        <end position="278"/>
    </location>
</feature>
<keyword evidence="5 8" id="KW-0472">Membrane</keyword>
<feature type="transmembrane region" description="Helical" evidence="8">
    <location>
        <begin position="332"/>
        <end position="356"/>
    </location>
</feature>
<feature type="compositionally biased region" description="Polar residues" evidence="7">
    <location>
        <begin position="921"/>
        <end position="942"/>
    </location>
</feature>
<evidence type="ECO:0000256" key="3">
    <source>
        <dbReference type="ARBA" id="ARBA00022692"/>
    </source>
</evidence>
<evidence type="ECO:0000313" key="10">
    <source>
        <dbReference type="EMBL" id="CDW84803.1"/>
    </source>
</evidence>
<evidence type="ECO:0000256" key="8">
    <source>
        <dbReference type="SAM" id="Phobius"/>
    </source>
</evidence>
<dbReference type="PANTHER" id="PTHR22883">
    <property type="entry name" value="ZINC FINGER DHHC DOMAIN CONTAINING PROTEIN"/>
    <property type="match status" value="1"/>
</dbReference>
<organism evidence="10 11">
    <name type="scientific">Stylonychia lemnae</name>
    <name type="common">Ciliate</name>
    <dbReference type="NCBI Taxonomy" id="5949"/>
    <lineage>
        <taxon>Eukaryota</taxon>
        <taxon>Sar</taxon>
        <taxon>Alveolata</taxon>
        <taxon>Ciliophora</taxon>
        <taxon>Intramacronucleata</taxon>
        <taxon>Spirotrichea</taxon>
        <taxon>Stichotrichia</taxon>
        <taxon>Sporadotrichida</taxon>
        <taxon>Oxytrichidae</taxon>
        <taxon>Stylonychinae</taxon>
        <taxon>Stylonychia</taxon>
    </lineage>
</organism>
<feature type="compositionally biased region" description="Low complexity" evidence="7">
    <location>
        <begin position="120"/>
        <end position="129"/>
    </location>
</feature>
<dbReference type="InParanoid" id="A0A078AVE7"/>
<gene>
    <name evidence="10" type="primary">Contig2961.g3166</name>
    <name evidence="10" type="ORF">STYLEM_13871</name>
</gene>
<protein>
    <submittedName>
        <fullName evidence="10">Uncharacterized protein containing dhhc-type zn finger</fullName>
    </submittedName>
</protein>
<dbReference type="EMBL" id="CCKQ01013165">
    <property type="protein sequence ID" value="CDW84803.1"/>
    <property type="molecule type" value="Genomic_DNA"/>
</dbReference>
<dbReference type="GO" id="GO:0019706">
    <property type="term" value="F:protein-cysteine S-palmitoyltransferase activity"/>
    <property type="evidence" value="ECO:0007669"/>
    <property type="project" value="TreeGrafter"/>
</dbReference>
<dbReference type="InterPro" id="IPR001594">
    <property type="entry name" value="Palmitoyltrfase_DHHC"/>
</dbReference>
<keyword evidence="6" id="KW-0012">Acyltransferase</keyword>
<feature type="compositionally biased region" description="Low complexity" evidence="7">
    <location>
        <begin position="824"/>
        <end position="838"/>
    </location>
</feature>
<evidence type="ECO:0000256" key="6">
    <source>
        <dbReference type="ARBA" id="ARBA00023315"/>
    </source>
</evidence>
<keyword evidence="11" id="KW-1185">Reference proteome</keyword>
<dbReference type="GO" id="GO:0005783">
    <property type="term" value="C:endoplasmic reticulum"/>
    <property type="evidence" value="ECO:0007669"/>
    <property type="project" value="TreeGrafter"/>
</dbReference>
<dbReference type="PROSITE" id="PS50216">
    <property type="entry name" value="DHHC"/>
    <property type="match status" value="1"/>
</dbReference>
<dbReference type="InterPro" id="IPR039859">
    <property type="entry name" value="PFA4/ZDH16/20/ERF2-like"/>
</dbReference>
<dbReference type="GO" id="GO:0005794">
    <property type="term" value="C:Golgi apparatus"/>
    <property type="evidence" value="ECO:0007669"/>
    <property type="project" value="TreeGrafter"/>
</dbReference>
<dbReference type="Proteomes" id="UP000039865">
    <property type="component" value="Unassembled WGS sequence"/>
</dbReference>
<dbReference type="GO" id="GO:0016020">
    <property type="term" value="C:membrane"/>
    <property type="evidence" value="ECO:0007669"/>
    <property type="project" value="UniProtKB-SubCell"/>
</dbReference>
<feature type="compositionally biased region" description="Polar residues" evidence="7">
    <location>
        <begin position="475"/>
        <end position="485"/>
    </location>
</feature>
<evidence type="ECO:0000256" key="1">
    <source>
        <dbReference type="ARBA" id="ARBA00004141"/>
    </source>
</evidence>
<keyword evidence="2" id="KW-0808">Transferase</keyword>
<keyword evidence="4 8" id="KW-1133">Transmembrane helix</keyword>
<keyword evidence="3 8" id="KW-0812">Transmembrane</keyword>
<feature type="region of interest" description="Disordered" evidence="7">
    <location>
        <begin position="459"/>
        <end position="485"/>
    </location>
</feature>
<accession>A0A078AVE7</accession>
<feature type="region of interest" description="Disordered" evidence="7">
    <location>
        <begin position="86"/>
        <end position="142"/>
    </location>
</feature>
<name>A0A078AVE7_STYLE</name>
<dbReference type="Pfam" id="PF01529">
    <property type="entry name" value="DHHC"/>
    <property type="match status" value="1"/>
</dbReference>
<feature type="region of interest" description="Disordered" evidence="7">
    <location>
        <begin position="815"/>
        <end position="848"/>
    </location>
</feature>
<feature type="transmembrane region" description="Helical" evidence="8">
    <location>
        <begin position="232"/>
        <end position="250"/>
    </location>
</feature>
<feature type="compositionally biased region" description="Polar residues" evidence="7">
    <location>
        <begin position="839"/>
        <end position="848"/>
    </location>
</feature>
<comment type="subcellular location">
    <subcellularLocation>
        <location evidence="1">Membrane</location>
        <topology evidence="1">Multi-pass membrane protein</topology>
    </subcellularLocation>
</comment>
<feature type="domain" description="Palmitoyltransferase DHHC" evidence="9">
    <location>
        <begin position="296"/>
        <end position="409"/>
    </location>
</feature>
<feature type="transmembrane region" description="Helical" evidence="8">
    <location>
        <begin position="368"/>
        <end position="396"/>
    </location>
</feature>
<dbReference type="GO" id="GO:0006612">
    <property type="term" value="P:protein targeting to membrane"/>
    <property type="evidence" value="ECO:0007669"/>
    <property type="project" value="TreeGrafter"/>
</dbReference>
<dbReference type="OrthoDB" id="1924421at2759"/>
<dbReference type="PANTHER" id="PTHR22883:SF203">
    <property type="entry name" value="PALMITOYLTRANSFERASE"/>
    <property type="match status" value="1"/>
</dbReference>
<evidence type="ECO:0000259" key="9">
    <source>
        <dbReference type="Pfam" id="PF01529"/>
    </source>
</evidence>
<evidence type="ECO:0000256" key="7">
    <source>
        <dbReference type="SAM" id="MobiDB-lite"/>
    </source>
</evidence>
<dbReference type="AlphaFoldDB" id="A0A078AVE7"/>
<evidence type="ECO:0000256" key="2">
    <source>
        <dbReference type="ARBA" id="ARBA00022679"/>
    </source>
</evidence>
<proteinExistence type="predicted"/>
<evidence type="ECO:0000256" key="5">
    <source>
        <dbReference type="ARBA" id="ARBA00023136"/>
    </source>
</evidence>